<comment type="subcellular location">
    <subcellularLocation>
        <location evidence="1">Cell membrane</location>
        <topology evidence="1">Multi-pass membrane protein</topology>
    </subcellularLocation>
</comment>
<evidence type="ECO:0000313" key="10">
    <source>
        <dbReference type="Proteomes" id="UP000063964"/>
    </source>
</evidence>
<dbReference type="RefSeq" id="WP_066601547.1">
    <property type="nucleotide sequence ID" value="NZ_CP014230.1"/>
</dbReference>
<dbReference type="OrthoDB" id="9804822at2"/>
<evidence type="ECO:0000256" key="4">
    <source>
        <dbReference type="ARBA" id="ARBA00022692"/>
    </source>
</evidence>
<reference evidence="10" key="1">
    <citation type="submission" date="2016-02" db="EMBL/GenBank/DDBJ databases">
        <authorList>
            <person name="Holder M.E."/>
            <person name="Ajami N.J."/>
            <person name="Petrosino J.F."/>
        </authorList>
    </citation>
    <scope>NUCLEOTIDE SEQUENCE [LARGE SCALE GENOMIC DNA]</scope>
    <source>
        <strain evidence="10">DSM 12838</strain>
    </source>
</reference>
<keyword evidence="6 7" id="KW-0472">Membrane</keyword>
<keyword evidence="8" id="KW-0732">Signal</keyword>
<dbReference type="GO" id="GO:0042970">
    <property type="term" value="F:homoserine transmembrane transporter activity"/>
    <property type="evidence" value="ECO:0007669"/>
    <property type="project" value="TreeGrafter"/>
</dbReference>
<dbReference type="EMBL" id="CP014230">
    <property type="protein sequence ID" value="AMD91671.1"/>
    <property type="molecule type" value="Genomic_DNA"/>
</dbReference>
<feature type="chain" id="PRO_5007141322" description="Homoserine/homoserine lactone efflux protein" evidence="8">
    <location>
        <begin position="25"/>
        <end position="207"/>
    </location>
</feature>
<proteinExistence type="inferred from homology"/>
<evidence type="ECO:0000256" key="8">
    <source>
        <dbReference type="SAM" id="SignalP"/>
    </source>
</evidence>
<evidence type="ECO:0000256" key="2">
    <source>
        <dbReference type="ARBA" id="ARBA00007928"/>
    </source>
</evidence>
<dbReference type="InterPro" id="IPR001123">
    <property type="entry name" value="LeuE-type"/>
</dbReference>
<dbReference type="AlphaFoldDB" id="A0A109W5B2"/>
<keyword evidence="4 7" id="KW-0812">Transmembrane</keyword>
<dbReference type="Proteomes" id="UP000063964">
    <property type="component" value="Chromosome"/>
</dbReference>
<keyword evidence="3" id="KW-1003">Cell membrane</keyword>
<feature type="transmembrane region" description="Helical" evidence="7">
    <location>
        <begin position="148"/>
        <end position="169"/>
    </location>
</feature>
<keyword evidence="5 7" id="KW-1133">Transmembrane helix</keyword>
<feature type="signal peptide" evidence="8">
    <location>
        <begin position="1"/>
        <end position="24"/>
    </location>
</feature>
<dbReference type="PANTHER" id="PTHR30086:SF14">
    <property type="entry name" value="HOMOSERINE_HOMOSERINE LACTONE EFFLUX PROTEIN"/>
    <property type="match status" value="1"/>
</dbReference>
<name>A0A109W5B2_9BACT</name>
<keyword evidence="10" id="KW-1185">Reference proteome</keyword>
<comment type="similarity">
    <text evidence="2">Belongs to the Rht family.</text>
</comment>
<evidence type="ECO:0008006" key="11">
    <source>
        <dbReference type="Google" id="ProtNLM"/>
    </source>
</evidence>
<accession>A0A109W5B2</accession>
<gene>
    <name evidence="9" type="ORF">AXF15_00110</name>
</gene>
<feature type="transmembrane region" description="Helical" evidence="7">
    <location>
        <begin position="189"/>
        <end position="205"/>
    </location>
</feature>
<organism evidence="9 10">
    <name type="scientific">Desulfomicrobium orale DSM 12838</name>
    <dbReference type="NCBI Taxonomy" id="888061"/>
    <lineage>
        <taxon>Bacteria</taxon>
        <taxon>Pseudomonadati</taxon>
        <taxon>Thermodesulfobacteriota</taxon>
        <taxon>Desulfovibrionia</taxon>
        <taxon>Desulfovibrionales</taxon>
        <taxon>Desulfomicrobiaceae</taxon>
        <taxon>Desulfomicrobium</taxon>
    </lineage>
</organism>
<protein>
    <recommendedName>
        <fullName evidence="11">Homoserine/homoserine lactone efflux protein</fullName>
    </recommendedName>
</protein>
<dbReference type="KEGG" id="doa:AXF15_00110"/>
<evidence type="ECO:0000256" key="3">
    <source>
        <dbReference type="ARBA" id="ARBA00022475"/>
    </source>
</evidence>
<feature type="transmembrane region" description="Helical" evidence="7">
    <location>
        <begin position="39"/>
        <end position="62"/>
    </location>
</feature>
<evidence type="ECO:0000256" key="5">
    <source>
        <dbReference type="ARBA" id="ARBA00022989"/>
    </source>
</evidence>
<dbReference type="NCBIfam" id="NF007812">
    <property type="entry name" value="PRK10520.1"/>
    <property type="match status" value="1"/>
</dbReference>
<dbReference type="PIRSF" id="PIRSF006324">
    <property type="entry name" value="LeuE"/>
    <property type="match status" value="1"/>
</dbReference>
<dbReference type="GO" id="GO:0005886">
    <property type="term" value="C:plasma membrane"/>
    <property type="evidence" value="ECO:0007669"/>
    <property type="project" value="UniProtKB-SubCell"/>
</dbReference>
<dbReference type="Pfam" id="PF01810">
    <property type="entry name" value="LysE"/>
    <property type="match status" value="1"/>
</dbReference>
<evidence type="ECO:0000256" key="1">
    <source>
        <dbReference type="ARBA" id="ARBA00004651"/>
    </source>
</evidence>
<evidence type="ECO:0000313" key="9">
    <source>
        <dbReference type="EMBL" id="AMD91671.1"/>
    </source>
</evidence>
<dbReference type="PANTHER" id="PTHR30086">
    <property type="entry name" value="ARGININE EXPORTER PROTEIN ARGO"/>
    <property type="match status" value="1"/>
</dbReference>
<evidence type="ECO:0000256" key="6">
    <source>
        <dbReference type="ARBA" id="ARBA00023136"/>
    </source>
</evidence>
<dbReference type="STRING" id="888061.AXF15_00110"/>
<sequence length="207" mass="21782">MSLTTWLAFAAACIVFSLSPGAGAVSTMSTSLAHGLRPALIGILGLQTALALHIAVVGAGLGVLLSSSVWAFTTLKIVGALYLIWLGIQKWREAPVLAVSGAPERKMDSWALTRRGMLVNLSNPKSIIFLAAFFPQFIRHDLPHAPQYLILGLTVLVTDALVMTCYALLAASVRGALSTPLAMRRGNRLFGSLFIGAGAALALAGRE</sequence>
<evidence type="ECO:0000256" key="7">
    <source>
        <dbReference type="SAM" id="Phobius"/>
    </source>
</evidence>
<feature type="transmembrane region" description="Helical" evidence="7">
    <location>
        <begin position="69"/>
        <end position="88"/>
    </location>
</feature>